<sequence length="157" mass="18018">MVKIGRPRQPVDLIIANGKKHLTKLEIENRKSTEVKAKNDNIEPPSRLTKKQKDRFNYWAAELLSAQVLTNLDVESLARYVALEEQYNKITKKINKLDVLDPDYDEVLIKQTKVYTMLSKSSNELCLNILSRSKVVVPKKEDNSKKNKFEKFGVGNG</sequence>
<dbReference type="InterPro" id="IPR006448">
    <property type="entry name" value="Phage_term_ssu_P27"/>
</dbReference>
<name>A0A1I0V2Q7_9CLOT</name>
<proteinExistence type="predicted"/>
<gene>
    <name evidence="1" type="ORF">SAMN04488528_1001100</name>
</gene>
<keyword evidence="2" id="KW-1185">Reference proteome</keyword>
<accession>A0A1I0V2Q7</accession>
<evidence type="ECO:0000313" key="2">
    <source>
        <dbReference type="Proteomes" id="UP000198619"/>
    </source>
</evidence>
<dbReference type="AlphaFoldDB" id="A0A1I0V2Q7"/>
<reference evidence="1 2" key="1">
    <citation type="submission" date="2016-10" db="EMBL/GenBank/DDBJ databases">
        <authorList>
            <person name="de Groot N.N."/>
        </authorList>
    </citation>
    <scope>NUCLEOTIDE SEQUENCE [LARGE SCALE GENOMIC DNA]</scope>
    <source>
        <strain evidence="1 2">DSM 12271</strain>
    </source>
</reference>
<dbReference type="EMBL" id="FOKI01000001">
    <property type="protein sequence ID" value="SFA70317.1"/>
    <property type="molecule type" value="Genomic_DNA"/>
</dbReference>
<dbReference type="STRING" id="84698.SAMN04488528_1001100"/>
<dbReference type="Pfam" id="PF05119">
    <property type="entry name" value="Terminase_4"/>
    <property type="match status" value="1"/>
</dbReference>
<evidence type="ECO:0000313" key="1">
    <source>
        <dbReference type="EMBL" id="SFA70317.1"/>
    </source>
</evidence>
<dbReference type="Proteomes" id="UP000198619">
    <property type="component" value="Unassembled WGS sequence"/>
</dbReference>
<protein>
    <submittedName>
        <fullName evidence="1">Phage terminase, small subunit, putative, P27 family</fullName>
    </submittedName>
</protein>
<organism evidence="1 2">
    <name type="scientific">Clostridium frigidicarnis</name>
    <dbReference type="NCBI Taxonomy" id="84698"/>
    <lineage>
        <taxon>Bacteria</taxon>
        <taxon>Bacillati</taxon>
        <taxon>Bacillota</taxon>
        <taxon>Clostridia</taxon>
        <taxon>Eubacteriales</taxon>
        <taxon>Clostridiaceae</taxon>
        <taxon>Clostridium</taxon>
    </lineage>
</organism>